<evidence type="ECO:0000256" key="8">
    <source>
        <dbReference type="SAM" id="Phobius"/>
    </source>
</evidence>
<keyword evidence="3 6" id="KW-0479">Metal-binding</keyword>
<keyword evidence="5 6" id="KW-0408">Iron</keyword>
<evidence type="ECO:0000313" key="11">
    <source>
        <dbReference type="Proteomes" id="UP000032025"/>
    </source>
</evidence>
<dbReference type="GO" id="GO:0009055">
    <property type="term" value="F:electron transfer activity"/>
    <property type="evidence" value="ECO:0007669"/>
    <property type="project" value="InterPro"/>
</dbReference>
<accession>A0A0C9LZH5</accession>
<dbReference type="EMBL" id="BBJS01000002">
    <property type="protein sequence ID" value="GAN12020.1"/>
    <property type="molecule type" value="Genomic_DNA"/>
</dbReference>
<dbReference type="InterPro" id="IPR036909">
    <property type="entry name" value="Cyt_c-like_dom_sf"/>
</dbReference>
<gene>
    <name evidence="10" type="ORF">SP6_02_00160</name>
</gene>
<dbReference type="InterPro" id="IPR009056">
    <property type="entry name" value="Cyt_c-like_dom"/>
</dbReference>
<dbReference type="Pfam" id="PF00034">
    <property type="entry name" value="Cytochrom_C"/>
    <property type="match status" value="1"/>
</dbReference>
<dbReference type="PRINTS" id="PR00604">
    <property type="entry name" value="CYTCHRMECIAB"/>
</dbReference>
<dbReference type="PANTHER" id="PTHR11961">
    <property type="entry name" value="CYTOCHROME C"/>
    <property type="match status" value="1"/>
</dbReference>
<keyword evidence="11" id="KW-1185">Reference proteome</keyword>
<evidence type="ECO:0000256" key="7">
    <source>
        <dbReference type="SAM" id="MobiDB-lite"/>
    </source>
</evidence>
<reference evidence="10 11" key="1">
    <citation type="submission" date="2014-08" db="EMBL/GenBank/DDBJ databases">
        <title>Whole genome shotgun sequence of Sphingomonas paucimobilis NBRC 13935.</title>
        <authorList>
            <person name="Hosoyama A."/>
            <person name="Hashimoto M."/>
            <person name="Hosoyama Y."/>
            <person name="Noguchi M."/>
            <person name="Uohara A."/>
            <person name="Ohji S."/>
            <person name="Katano-Makiyama Y."/>
            <person name="Ichikawa N."/>
            <person name="Kimura A."/>
            <person name="Yamazoe A."/>
            <person name="Fujita N."/>
        </authorList>
    </citation>
    <scope>NUCLEOTIDE SEQUENCE [LARGE SCALE GENOMIC DNA]</scope>
    <source>
        <strain evidence="10 11">NBRC 13935</strain>
    </source>
</reference>
<evidence type="ECO:0000259" key="9">
    <source>
        <dbReference type="PROSITE" id="PS51007"/>
    </source>
</evidence>
<dbReference type="Gene3D" id="1.10.760.10">
    <property type="entry name" value="Cytochrome c-like domain"/>
    <property type="match status" value="1"/>
</dbReference>
<organism evidence="10 11">
    <name type="scientific">Sphingomonas paucimobilis NBRC 13935</name>
    <dbReference type="NCBI Taxonomy" id="1219050"/>
    <lineage>
        <taxon>Bacteria</taxon>
        <taxon>Pseudomonadati</taxon>
        <taxon>Pseudomonadota</taxon>
        <taxon>Alphaproteobacteria</taxon>
        <taxon>Sphingomonadales</taxon>
        <taxon>Sphingomonadaceae</taxon>
        <taxon>Sphingomonas</taxon>
    </lineage>
</organism>
<dbReference type="PROSITE" id="PS51007">
    <property type="entry name" value="CYTC"/>
    <property type="match status" value="1"/>
</dbReference>
<evidence type="ECO:0000256" key="4">
    <source>
        <dbReference type="ARBA" id="ARBA00022982"/>
    </source>
</evidence>
<proteinExistence type="predicted"/>
<evidence type="ECO:0000313" key="10">
    <source>
        <dbReference type="EMBL" id="GAN12020.1"/>
    </source>
</evidence>
<dbReference type="AlphaFoldDB" id="A0A0C9LZH5"/>
<keyword evidence="8" id="KW-0472">Membrane</keyword>
<dbReference type="GO" id="GO:0020037">
    <property type="term" value="F:heme binding"/>
    <property type="evidence" value="ECO:0007669"/>
    <property type="project" value="InterPro"/>
</dbReference>
<sequence>MAGQRNAMDLKTNTIAGWVLGAAGAALGLSIVGGMIYHGGRPEKMGYPIEGVEAEGSGGGAAEVPIASLLPTADAAKGAEVFKKCAACHTINQGGANGIGPNLYATMGEAIAQGKGGFAFSDALKAVGGTWDWDKMNAWLTSPRKFAPGTKMTFAGLSNPQDRANVILYLNQQGSNLPLPAAPAAKAEAAAGGEAPANGADAAVKKVEEDPRGETGSIANTGTPARGAPSVDPQAAIEGAKAPR</sequence>
<evidence type="ECO:0000256" key="3">
    <source>
        <dbReference type="ARBA" id="ARBA00022723"/>
    </source>
</evidence>
<keyword evidence="4" id="KW-0249">Electron transport</keyword>
<keyword evidence="8" id="KW-1133">Transmembrane helix</keyword>
<keyword evidence="8" id="KW-0812">Transmembrane</keyword>
<dbReference type="GO" id="GO:0046872">
    <property type="term" value="F:metal ion binding"/>
    <property type="evidence" value="ECO:0007669"/>
    <property type="project" value="UniProtKB-KW"/>
</dbReference>
<comment type="caution">
    <text evidence="10">The sequence shown here is derived from an EMBL/GenBank/DDBJ whole genome shotgun (WGS) entry which is preliminary data.</text>
</comment>
<evidence type="ECO:0000256" key="5">
    <source>
        <dbReference type="ARBA" id="ARBA00023004"/>
    </source>
</evidence>
<dbReference type="Proteomes" id="UP000032025">
    <property type="component" value="Unassembled WGS sequence"/>
</dbReference>
<dbReference type="SUPFAM" id="SSF46626">
    <property type="entry name" value="Cytochrome c"/>
    <property type="match status" value="1"/>
</dbReference>
<keyword evidence="1" id="KW-0813">Transport</keyword>
<feature type="compositionally biased region" description="Low complexity" evidence="7">
    <location>
        <begin position="189"/>
        <end position="202"/>
    </location>
</feature>
<protein>
    <submittedName>
        <fullName evidence="10">DNA, contig: SP602</fullName>
    </submittedName>
</protein>
<feature type="compositionally biased region" description="Basic and acidic residues" evidence="7">
    <location>
        <begin position="203"/>
        <end position="213"/>
    </location>
</feature>
<feature type="transmembrane region" description="Helical" evidence="8">
    <location>
        <begin position="15"/>
        <end position="37"/>
    </location>
</feature>
<evidence type="ECO:0000256" key="6">
    <source>
        <dbReference type="PROSITE-ProRule" id="PRU00433"/>
    </source>
</evidence>
<feature type="region of interest" description="Disordered" evidence="7">
    <location>
        <begin position="189"/>
        <end position="244"/>
    </location>
</feature>
<name>A0A0C9LZH5_SPHPI</name>
<evidence type="ECO:0000256" key="2">
    <source>
        <dbReference type="ARBA" id="ARBA00022617"/>
    </source>
</evidence>
<feature type="domain" description="Cytochrome c" evidence="9">
    <location>
        <begin position="73"/>
        <end position="174"/>
    </location>
</feature>
<dbReference type="InterPro" id="IPR002327">
    <property type="entry name" value="Cyt_c_1A/1B"/>
</dbReference>
<evidence type="ECO:0000256" key="1">
    <source>
        <dbReference type="ARBA" id="ARBA00022448"/>
    </source>
</evidence>
<keyword evidence="2 6" id="KW-0349">Heme</keyword>